<evidence type="ECO:0000256" key="1">
    <source>
        <dbReference type="SAM" id="Phobius"/>
    </source>
</evidence>
<dbReference type="InterPro" id="IPR036938">
    <property type="entry name" value="PAP2/HPO_sf"/>
</dbReference>
<dbReference type="AlphaFoldDB" id="A0A8J2ZSQ9"/>
<reference evidence="3" key="2">
    <citation type="submission" date="2020-09" db="EMBL/GenBank/DDBJ databases">
        <authorList>
            <person name="Sun Q."/>
            <person name="Zhou Y."/>
        </authorList>
    </citation>
    <scope>NUCLEOTIDE SEQUENCE</scope>
    <source>
        <strain evidence="3">CGMCC 1.12777</strain>
    </source>
</reference>
<dbReference type="SMART" id="SM00014">
    <property type="entry name" value="acidPPc"/>
    <property type="match status" value="1"/>
</dbReference>
<dbReference type="InterPro" id="IPR000326">
    <property type="entry name" value="PAP2/HPO"/>
</dbReference>
<feature type="domain" description="Phosphatidic acid phosphatase type 2/haloperoxidase" evidence="2">
    <location>
        <begin position="88"/>
        <end position="201"/>
    </location>
</feature>
<organism evidence="3 4">
    <name type="scientific">Pullulanibacillus pueri</name>
    <dbReference type="NCBI Taxonomy" id="1437324"/>
    <lineage>
        <taxon>Bacteria</taxon>
        <taxon>Bacillati</taxon>
        <taxon>Bacillota</taxon>
        <taxon>Bacilli</taxon>
        <taxon>Bacillales</taxon>
        <taxon>Sporolactobacillaceae</taxon>
        <taxon>Pullulanibacillus</taxon>
    </lineage>
</organism>
<evidence type="ECO:0000259" key="2">
    <source>
        <dbReference type="SMART" id="SM00014"/>
    </source>
</evidence>
<feature type="transmembrane region" description="Helical" evidence="1">
    <location>
        <begin position="88"/>
        <end position="105"/>
    </location>
</feature>
<keyword evidence="1" id="KW-1133">Transmembrane helix</keyword>
<dbReference type="PANTHER" id="PTHR14969:SF13">
    <property type="entry name" value="AT30094P"/>
    <property type="match status" value="1"/>
</dbReference>
<feature type="transmembrane region" description="Helical" evidence="1">
    <location>
        <begin position="125"/>
        <end position="146"/>
    </location>
</feature>
<proteinExistence type="predicted"/>
<keyword evidence="1" id="KW-0472">Membrane</keyword>
<evidence type="ECO:0000313" key="4">
    <source>
        <dbReference type="Proteomes" id="UP000656813"/>
    </source>
</evidence>
<feature type="transmembrane region" description="Helical" evidence="1">
    <location>
        <begin position="53"/>
        <end position="81"/>
    </location>
</feature>
<dbReference type="PANTHER" id="PTHR14969">
    <property type="entry name" value="SPHINGOSINE-1-PHOSPHATE PHOSPHOHYDROLASE"/>
    <property type="match status" value="1"/>
</dbReference>
<dbReference type="Pfam" id="PF01569">
    <property type="entry name" value="PAP2"/>
    <property type="match status" value="1"/>
</dbReference>
<dbReference type="RefSeq" id="WP_188495788.1">
    <property type="nucleotide sequence ID" value="NZ_BMFV01000002.1"/>
</dbReference>
<gene>
    <name evidence="3" type="ORF">GCM10007096_05270</name>
</gene>
<reference evidence="3" key="1">
    <citation type="journal article" date="2014" name="Int. J. Syst. Evol. Microbiol.">
        <title>Complete genome sequence of Corynebacterium casei LMG S-19264T (=DSM 44701T), isolated from a smear-ripened cheese.</title>
        <authorList>
            <consortium name="US DOE Joint Genome Institute (JGI-PGF)"/>
            <person name="Walter F."/>
            <person name="Albersmeier A."/>
            <person name="Kalinowski J."/>
            <person name="Ruckert C."/>
        </authorList>
    </citation>
    <scope>NUCLEOTIDE SEQUENCE</scope>
    <source>
        <strain evidence="3">CGMCC 1.12777</strain>
    </source>
</reference>
<dbReference type="Proteomes" id="UP000656813">
    <property type="component" value="Unassembled WGS sequence"/>
</dbReference>
<keyword evidence="4" id="KW-1185">Reference proteome</keyword>
<dbReference type="EMBL" id="BMFV01000002">
    <property type="protein sequence ID" value="GGH75734.1"/>
    <property type="molecule type" value="Genomic_DNA"/>
</dbReference>
<feature type="transmembrane region" description="Helical" evidence="1">
    <location>
        <begin position="7"/>
        <end position="29"/>
    </location>
</feature>
<protein>
    <submittedName>
        <fullName evidence="3">Phosphatidylglycerophosphatase B</fullName>
    </submittedName>
</protein>
<evidence type="ECO:0000313" key="3">
    <source>
        <dbReference type="EMBL" id="GGH75734.1"/>
    </source>
</evidence>
<keyword evidence="1" id="KW-0812">Transmembrane</keyword>
<feature type="transmembrane region" description="Helical" evidence="1">
    <location>
        <begin position="158"/>
        <end position="180"/>
    </location>
</feature>
<sequence>MNMLKTSGLFCVALVLFSFAFFLIGLHYYDPLFLHFNAAIQSRVYNALGKVGLYIFTVITYIGSIDVSLPLTLLLSFYYALRKHYGMILLLFYNLESVRIVNGLLKNYYKVPRPTLTHLVHAGSYSFPSGHSMNSLAFFGFLTFLLSVNLKRKGRRTGVIWTSSCLLIFLIGLSRVYLGVHFPMDIIGGYLAGLACLMMTLLLYTVFSSAKASASNS</sequence>
<feature type="transmembrane region" description="Helical" evidence="1">
    <location>
        <begin position="186"/>
        <end position="207"/>
    </location>
</feature>
<dbReference type="CDD" id="cd03392">
    <property type="entry name" value="PAP2_like_2"/>
    <property type="match status" value="1"/>
</dbReference>
<dbReference type="SUPFAM" id="SSF48317">
    <property type="entry name" value="Acid phosphatase/Vanadium-dependent haloperoxidase"/>
    <property type="match status" value="1"/>
</dbReference>
<dbReference type="Gene3D" id="1.20.144.10">
    <property type="entry name" value="Phosphatidic acid phosphatase type 2/haloperoxidase"/>
    <property type="match status" value="1"/>
</dbReference>
<name>A0A8J2ZSQ9_9BACL</name>
<accession>A0A8J2ZSQ9</accession>
<comment type="caution">
    <text evidence="3">The sequence shown here is derived from an EMBL/GenBank/DDBJ whole genome shotgun (WGS) entry which is preliminary data.</text>
</comment>